<dbReference type="PROSITE" id="PS50893">
    <property type="entry name" value="ABC_TRANSPORTER_2"/>
    <property type="match status" value="1"/>
</dbReference>
<dbReference type="InterPro" id="IPR003439">
    <property type="entry name" value="ABC_transporter-like_ATP-bd"/>
</dbReference>
<evidence type="ECO:0000256" key="2">
    <source>
        <dbReference type="ARBA" id="ARBA00022840"/>
    </source>
</evidence>
<reference evidence="5 6" key="1">
    <citation type="submission" date="2017-09" db="EMBL/GenBank/DDBJ databases">
        <title>Large-scale bioinformatics analysis of Bacillus genomes uncovers conserved roles of natural products in bacterial physiology.</title>
        <authorList>
            <consortium name="Agbiome Team Llc"/>
            <person name="Bleich R.M."/>
            <person name="Kirk G.J."/>
            <person name="Santa Maria K.C."/>
            <person name="Allen S.E."/>
            <person name="Farag S."/>
            <person name="Shank E.A."/>
            <person name="Bowers A."/>
        </authorList>
    </citation>
    <scope>NUCLEOTIDE SEQUENCE [LARGE SCALE GENOMIC DNA]</scope>
    <source>
        <strain evidence="5 6">AFS003229</strain>
    </source>
</reference>
<proteinExistence type="predicted"/>
<dbReference type="InterPro" id="IPR017871">
    <property type="entry name" value="ABC_transporter-like_CS"/>
</dbReference>
<accession>A0AAX0S5Y0</accession>
<evidence type="ECO:0000313" key="6">
    <source>
        <dbReference type="Proteomes" id="UP000220106"/>
    </source>
</evidence>
<name>A0AAX0S5Y0_9BACI</name>
<reference evidence="4 7" key="2">
    <citation type="submission" date="2018-07" db="EMBL/GenBank/DDBJ databases">
        <title>The molecular basis for the intramolecular migration of carboxyl group in the catabolism of para-hydroxybenzoate via gentisate.</title>
        <authorList>
            <person name="Zhao H."/>
            <person name="Xu Y."/>
            <person name="Lin S."/>
            <person name="Spain J.C."/>
            <person name="Zhou N.-Y."/>
        </authorList>
    </citation>
    <scope>NUCLEOTIDE SEQUENCE [LARGE SCALE GENOMIC DNA]</scope>
    <source>
        <strain evidence="4 7">PHB-7a</strain>
    </source>
</reference>
<evidence type="ECO:0000259" key="3">
    <source>
        <dbReference type="PROSITE" id="PS50893"/>
    </source>
</evidence>
<dbReference type="GO" id="GO:0016887">
    <property type="term" value="F:ATP hydrolysis activity"/>
    <property type="evidence" value="ECO:0007669"/>
    <property type="project" value="InterPro"/>
</dbReference>
<dbReference type="SMART" id="SM00382">
    <property type="entry name" value="AAA"/>
    <property type="match status" value="1"/>
</dbReference>
<dbReference type="Proteomes" id="UP000220106">
    <property type="component" value="Unassembled WGS sequence"/>
</dbReference>
<evidence type="ECO:0000313" key="7">
    <source>
        <dbReference type="Proteomes" id="UP000260457"/>
    </source>
</evidence>
<dbReference type="PROSITE" id="PS00211">
    <property type="entry name" value="ABC_TRANSPORTER_1"/>
    <property type="match status" value="1"/>
</dbReference>
<keyword evidence="2 5" id="KW-0067">ATP-binding</keyword>
<evidence type="ECO:0000256" key="1">
    <source>
        <dbReference type="ARBA" id="ARBA00022741"/>
    </source>
</evidence>
<feature type="domain" description="ABC transporter" evidence="3">
    <location>
        <begin position="11"/>
        <end position="253"/>
    </location>
</feature>
<gene>
    <name evidence="5" type="ORF">CN689_05060</name>
    <name evidence="4" type="ORF">DTO10_22775</name>
</gene>
<dbReference type="Gene3D" id="3.40.50.300">
    <property type="entry name" value="P-loop containing nucleotide triphosphate hydrolases"/>
    <property type="match status" value="1"/>
</dbReference>
<dbReference type="EMBL" id="NUEQ01000010">
    <property type="protein sequence ID" value="PEJ36304.1"/>
    <property type="molecule type" value="Genomic_DNA"/>
</dbReference>
<evidence type="ECO:0000313" key="5">
    <source>
        <dbReference type="EMBL" id="PEJ36304.1"/>
    </source>
</evidence>
<organism evidence="5 6">
    <name type="scientific">Peribacillus butanolivorans</name>
    <dbReference type="NCBI Taxonomy" id="421767"/>
    <lineage>
        <taxon>Bacteria</taxon>
        <taxon>Bacillati</taxon>
        <taxon>Bacillota</taxon>
        <taxon>Bacilli</taxon>
        <taxon>Bacillales</taxon>
        <taxon>Bacillaceae</taxon>
        <taxon>Peribacillus</taxon>
    </lineage>
</organism>
<sequence length="276" mass="30867">MDQTKTSNNVISLKNINWKRNGNQILNGVSWEVQTGEHWALLGLNGSGKTSLLKMITGYQWPNSGGEVSVLGNIFGKTNIPELRKSIGWVSSSLDQEYQSRPNDTALEVVLSGKFASIGLYEEITENDIKKANKLLEQFRIKHLSNQFIQSLSQGEKRKAMIARALMSSPRLLILDEPCNGLDIYSKEELLTTIEDLTAAPNGPTILYVTHHIEEIVPSITHALLINSGNVIAKGDKKNTLTESLLEKTFRVPITLEWDNDRPWIRIKSMLATVKN</sequence>
<dbReference type="SUPFAM" id="SSF52540">
    <property type="entry name" value="P-loop containing nucleoside triphosphate hydrolases"/>
    <property type="match status" value="1"/>
</dbReference>
<dbReference type="Proteomes" id="UP000260457">
    <property type="component" value="Chromosome"/>
</dbReference>
<protein>
    <submittedName>
        <fullName evidence="4 5">ABC transporter ATP-binding protein</fullName>
    </submittedName>
</protein>
<dbReference type="InterPro" id="IPR027417">
    <property type="entry name" value="P-loop_NTPase"/>
</dbReference>
<dbReference type="PANTHER" id="PTHR43158:SF2">
    <property type="entry name" value="SKFA PEPTIDE EXPORT ATP-BINDING PROTEIN SKFE"/>
    <property type="match status" value="1"/>
</dbReference>
<dbReference type="PANTHER" id="PTHR43158">
    <property type="entry name" value="SKFA PEPTIDE EXPORT ATP-BINDING PROTEIN SKFE"/>
    <property type="match status" value="1"/>
</dbReference>
<dbReference type="Pfam" id="PF00005">
    <property type="entry name" value="ABC_tran"/>
    <property type="match status" value="1"/>
</dbReference>
<dbReference type="RefSeq" id="WP_098175088.1">
    <property type="nucleotide sequence ID" value="NZ_CP030926.1"/>
</dbReference>
<dbReference type="EMBL" id="CP030926">
    <property type="protein sequence ID" value="AXN40920.1"/>
    <property type="molecule type" value="Genomic_DNA"/>
</dbReference>
<dbReference type="AlphaFoldDB" id="A0AAX0S5Y0"/>
<dbReference type="InterPro" id="IPR003593">
    <property type="entry name" value="AAA+_ATPase"/>
</dbReference>
<dbReference type="KEGG" id="pbut:DTO10_22775"/>
<dbReference type="GO" id="GO:0005524">
    <property type="term" value="F:ATP binding"/>
    <property type="evidence" value="ECO:0007669"/>
    <property type="project" value="UniProtKB-KW"/>
</dbReference>
<keyword evidence="7" id="KW-1185">Reference proteome</keyword>
<keyword evidence="1" id="KW-0547">Nucleotide-binding</keyword>
<evidence type="ECO:0000313" key="4">
    <source>
        <dbReference type="EMBL" id="AXN40920.1"/>
    </source>
</evidence>